<dbReference type="Proteomes" id="UP000244677">
    <property type="component" value="Chromosome"/>
</dbReference>
<feature type="active site" description="Nucleophile" evidence="1">
    <location>
        <position position="154"/>
    </location>
</feature>
<feature type="binding site" evidence="2">
    <location>
        <begin position="182"/>
        <end position="185"/>
    </location>
    <ligand>
        <name>substrate</name>
    </ligand>
</feature>
<evidence type="ECO:0000256" key="3">
    <source>
        <dbReference type="PIRSR" id="PIRSR600246-3"/>
    </source>
</evidence>
<dbReference type="Pfam" id="PF01112">
    <property type="entry name" value="Asparaginase_2"/>
    <property type="match status" value="1"/>
</dbReference>
<dbReference type="PANTHER" id="PTHR10188">
    <property type="entry name" value="L-ASPARAGINASE"/>
    <property type="match status" value="1"/>
</dbReference>
<dbReference type="PANTHER" id="PTHR10188:SF6">
    <property type="entry name" value="N(4)-(BETA-N-ACETYLGLUCOSAMINYL)-L-ASPARAGINASE"/>
    <property type="match status" value="1"/>
</dbReference>
<dbReference type="InterPro" id="IPR000246">
    <property type="entry name" value="Peptidase_T2"/>
</dbReference>
<protein>
    <submittedName>
        <fullName evidence="4">Asparaginase</fullName>
    </submittedName>
</protein>
<dbReference type="InterPro" id="IPR029055">
    <property type="entry name" value="Ntn_hydrolases_N"/>
</dbReference>
<dbReference type="KEGG" id="fki:FK004_18480"/>
<keyword evidence="5" id="KW-1185">Reference proteome</keyword>
<dbReference type="CDD" id="cd14949">
    <property type="entry name" value="Asparaginase_2_like_3"/>
    <property type="match status" value="1"/>
</dbReference>
<feature type="binding site" evidence="2">
    <location>
        <begin position="203"/>
        <end position="206"/>
    </location>
    <ligand>
        <name>substrate</name>
    </ligand>
</feature>
<gene>
    <name evidence="4" type="ORF">FK004_18480</name>
</gene>
<evidence type="ECO:0000313" key="5">
    <source>
        <dbReference type="Proteomes" id="UP000244677"/>
    </source>
</evidence>
<dbReference type="Gene3D" id="3.60.20.30">
    <property type="entry name" value="(Glycosyl)asparaginase"/>
    <property type="match status" value="1"/>
</dbReference>
<sequence>MKIIIHGGFFSESSTSAEMKAAKQQALLEIVHQGFDFLKSHSAVETVVHTVALLEDNILFNAGTGSQIQRDGIIRMSASIMDGDTQKMTGVINIENVKNPVRVAEQLFPYEDKVLGGSGAIAFARQQGFTEFSTEIPQRREEYEAKLKANGTGTVGCVVLDSEGKIAVATSTGGKGFEIPGRISDSATVAGNYANSFCGVSLTGVGEDIVSGAVAAKIVTRVTDGFSLQQAFEKTFEELALFDGFAGAIAIDHMGAIVHQDSHPSMVFASFDGEKEMVFN</sequence>
<dbReference type="GO" id="GO:0016811">
    <property type="term" value="F:hydrolase activity, acting on carbon-nitrogen (but not peptide) bonds, in linear amides"/>
    <property type="evidence" value="ECO:0007669"/>
    <property type="project" value="UniProtKB-ARBA"/>
</dbReference>
<organism evidence="4 5">
    <name type="scientific">Flavobacterium kingsejongi</name>
    <dbReference type="NCBI Taxonomy" id="1678728"/>
    <lineage>
        <taxon>Bacteria</taxon>
        <taxon>Pseudomonadati</taxon>
        <taxon>Bacteroidota</taxon>
        <taxon>Flavobacteriia</taxon>
        <taxon>Flavobacteriales</taxon>
        <taxon>Flavobacteriaceae</taxon>
        <taxon>Flavobacterium</taxon>
    </lineage>
</organism>
<dbReference type="AlphaFoldDB" id="A0A2S1LTI2"/>
<accession>A0A2S1LTI2</accession>
<evidence type="ECO:0000256" key="2">
    <source>
        <dbReference type="PIRSR" id="PIRSR600246-2"/>
    </source>
</evidence>
<reference evidence="4 5" key="1">
    <citation type="submission" date="2017-04" db="EMBL/GenBank/DDBJ databases">
        <title>Complete genome sequence of Flavobacterium kingsejong AJ004.</title>
        <authorList>
            <person name="Lee P.C."/>
        </authorList>
    </citation>
    <scope>NUCLEOTIDE SEQUENCE [LARGE SCALE GENOMIC DNA]</scope>
    <source>
        <strain evidence="4 5">AJ004</strain>
    </source>
</reference>
<dbReference type="EMBL" id="CP020919">
    <property type="protein sequence ID" value="AWG27063.1"/>
    <property type="molecule type" value="Genomic_DNA"/>
</dbReference>
<feature type="site" description="Cleavage; by autolysis" evidence="3">
    <location>
        <begin position="153"/>
        <end position="154"/>
    </location>
</feature>
<name>A0A2S1LTI2_9FLAO</name>
<dbReference type="RefSeq" id="WP_108738557.1">
    <property type="nucleotide sequence ID" value="NZ_CP020919.1"/>
</dbReference>
<dbReference type="SUPFAM" id="SSF56235">
    <property type="entry name" value="N-terminal nucleophile aminohydrolases (Ntn hydrolases)"/>
    <property type="match status" value="1"/>
</dbReference>
<evidence type="ECO:0000313" key="4">
    <source>
        <dbReference type="EMBL" id="AWG27063.1"/>
    </source>
</evidence>
<proteinExistence type="predicted"/>
<evidence type="ECO:0000256" key="1">
    <source>
        <dbReference type="PIRSR" id="PIRSR600246-1"/>
    </source>
</evidence>
<dbReference type="OrthoDB" id="9780217at2"/>